<protein>
    <recommendedName>
        <fullName evidence="2">Myb/SANT-like DNA-binding domain-containing protein</fullName>
    </recommendedName>
</protein>
<dbReference type="Pfam" id="PF13837">
    <property type="entry name" value="Myb_DNA-bind_4"/>
    <property type="match status" value="1"/>
</dbReference>
<feature type="region of interest" description="Disordered" evidence="1">
    <location>
        <begin position="153"/>
        <end position="202"/>
    </location>
</feature>
<dbReference type="InterPro" id="IPR044823">
    <property type="entry name" value="ASIL1/2-like"/>
</dbReference>
<gene>
    <name evidence="3" type="ORF">CSSPJE1EN1_LOCUS1231</name>
</gene>
<accession>A0ABP0VMU2</accession>
<evidence type="ECO:0000313" key="3">
    <source>
        <dbReference type="EMBL" id="CAK9255753.1"/>
    </source>
</evidence>
<evidence type="ECO:0000313" key="4">
    <source>
        <dbReference type="Proteomes" id="UP001497444"/>
    </source>
</evidence>
<feature type="region of interest" description="Disordered" evidence="1">
    <location>
        <begin position="258"/>
        <end position="280"/>
    </location>
</feature>
<reference evidence="3 4" key="1">
    <citation type="submission" date="2024-02" db="EMBL/GenBank/DDBJ databases">
        <authorList>
            <consortium name="ELIXIR-Norway"/>
            <consortium name="Elixir Norway"/>
        </authorList>
    </citation>
    <scope>NUCLEOTIDE SEQUENCE [LARGE SCALE GENOMIC DNA]</scope>
</reference>
<dbReference type="Proteomes" id="UP001497444">
    <property type="component" value="Chromosome 1"/>
</dbReference>
<proteinExistence type="predicted"/>
<evidence type="ECO:0000259" key="2">
    <source>
        <dbReference type="Pfam" id="PF13837"/>
    </source>
</evidence>
<sequence length="280" mass="30507">MASASSLHLPIVPHIAPPPPPPKSKRDWKDDSTALLMDLFEEKFFANSMNSLTQQQWQEILIKIEEAFPLTPPRTWAQVQSKVHKMRKKFNEFKQEHGESDVGQCKWPWFERCLMIWGKTAKACNTAGGGMDNGVATDSVGASAQEPFNLRDIEEHDAPPSPDRQVPPFAGNSSQVSKTPPPTRRSIACKKPGVDGSKPNKRLKRFSDGSIGLAEALSKFAESYAKIEIMKIEVQKEIALKTMENQLAMVRIFAEIMRGSGNGSGGGGGGGGGDGSGSKD</sequence>
<feature type="domain" description="Myb/SANT-like DNA-binding" evidence="2">
    <location>
        <begin position="26"/>
        <end position="112"/>
    </location>
</feature>
<feature type="compositionally biased region" description="Gly residues" evidence="1">
    <location>
        <begin position="260"/>
        <end position="280"/>
    </location>
</feature>
<name>A0ABP0VMU2_9BRYO</name>
<dbReference type="PANTHER" id="PTHR31307">
    <property type="entry name" value="TRIHELIX TRANSCRIPTION FACTOR ASIL2"/>
    <property type="match status" value="1"/>
</dbReference>
<organism evidence="3 4">
    <name type="scientific">Sphagnum jensenii</name>
    <dbReference type="NCBI Taxonomy" id="128206"/>
    <lineage>
        <taxon>Eukaryota</taxon>
        <taxon>Viridiplantae</taxon>
        <taxon>Streptophyta</taxon>
        <taxon>Embryophyta</taxon>
        <taxon>Bryophyta</taxon>
        <taxon>Sphagnophytina</taxon>
        <taxon>Sphagnopsida</taxon>
        <taxon>Sphagnales</taxon>
        <taxon>Sphagnaceae</taxon>
        <taxon>Sphagnum</taxon>
    </lineage>
</organism>
<dbReference type="EMBL" id="OZ020096">
    <property type="protein sequence ID" value="CAK9255753.1"/>
    <property type="molecule type" value="Genomic_DNA"/>
</dbReference>
<feature type="region of interest" description="Disordered" evidence="1">
    <location>
        <begin position="1"/>
        <end position="28"/>
    </location>
</feature>
<dbReference type="PANTHER" id="PTHR31307:SF63">
    <property type="entry name" value="MYB_SANT-LIKE DNA-BINDING DOMAIN-CONTAINING PROTEIN"/>
    <property type="match status" value="1"/>
</dbReference>
<dbReference type="InterPro" id="IPR044822">
    <property type="entry name" value="Myb_DNA-bind_4"/>
</dbReference>
<keyword evidence="4" id="KW-1185">Reference proteome</keyword>
<evidence type="ECO:0000256" key="1">
    <source>
        <dbReference type="SAM" id="MobiDB-lite"/>
    </source>
</evidence>